<organism evidence="1 2">
    <name type="scientific">Galbibacter pacificus</name>
    <dbReference type="NCBI Taxonomy" id="2996052"/>
    <lineage>
        <taxon>Bacteria</taxon>
        <taxon>Pseudomonadati</taxon>
        <taxon>Bacteroidota</taxon>
        <taxon>Flavobacteriia</taxon>
        <taxon>Flavobacteriales</taxon>
        <taxon>Flavobacteriaceae</taxon>
        <taxon>Galbibacter</taxon>
    </lineage>
</organism>
<evidence type="ECO:0000313" key="1">
    <source>
        <dbReference type="EMBL" id="MDG3585532.1"/>
    </source>
</evidence>
<reference evidence="1" key="1">
    <citation type="submission" date="2022-11" db="EMBL/GenBank/DDBJ databases">
        <title>High-quality draft genome sequence of Galbibacter sp. strain CMA-7.</title>
        <authorList>
            <person name="Wei L."/>
            <person name="Dong C."/>
            <person name="Shao Z."/>
        </authorList>
    </citation>
    <scope>NUCLEOTIDE SEQUENCE</scope>
    <source>
        <strain evidence="1">CMA-7</strain>
    </source>
</reference>
<dbReference type="Proteomes" id="UP001153642">
    <property type="component" value="Unassembled WGS sequence"/>
</dbReference>
<protein>
    <recommendedName>
        <fullName evidence="3">Phosphatidylcholine 1-acylhydrolase</fullName>
    </recommendedName>
</protein>
<evidence type="ECO:0000313" key="2">
    <source>
        <dbReference type="Proteomes" id="UP001153642"/>
    </source>
</evidence>
<accession>A0ABT6FQY4</accession>
<proteinExistence type="predicted"/>
<comment type="caution">
    <text evidence="1">The sequence shown here is derived from an EMBL/GenBank/DDBJ whole genome shotgun (WGS) entry which is preliminary data.</text>
</comment>
<dbReference type="EMBL" id="JAPMUA010000002">
    <property type="protein sequence ID" value="MDG3585532.1"/>
    <property type="molecule type" value="Genomic_DNA"/>
</dbReference>
<dbReference type="RefSeq" id="WP_277899203.1">
    <property type="nucleotide sequence ID" value="NZ_JAPMUA010000002.1"/>
</dbReference>
<evidence type="ECO:0008006" key="3">
    <source>
        <dbReference type="Google" id="ProtNLM"/>
    </source>
</evidence>
<sequence>MRIYFIVFLLFSGSFYIRAQDYTRASDFKEYYPIAERPYIMGGVGNNPYETMLFDAKPVVYYSFYNDIRKALSSDTITPGYAVYASFQPQLRMYNETSKPIKTPSYKILFGWQPIIKTQENNFLTLAIESGHYSNGQSKSAFSEAYDDESEESKEIYKTITDNTDLSEMLNRQSGNFSTNLTRLSINYRINHFDKNNRPNRIHSFTLAYQLYHDRFLGIFNFGGYNPEDVDIYGRHQLEFKYEYSAYWNKMRYVVGQDVFVHFGAHPSTEPYRVQSRAILFPWDTDLGFIAQFSAGFDDYNYRFVDSYARFSVGITWDWFTPFIIKPSKPKGSK</sequence>
<keyword evidence="2" id="KW-1185">Reference proteome</keyword>
<name>A0ABT6FQY4_9FLAO</name>
<gene>
    <name evidence="1" type="ORF">OSR52_06590</name>
</gene>